<sequence>MRLWFQGIIAGLLMLLAGCGGISPGHEQAVPKPGHGDLPSQATLHATEASDKLEIWSYYDLGERNRAKIRELLPDLDISFQVASYYQAIDLYKKALTRDEVPDIFILETAWLGSFNDSLAFEDLAASPYEAESLLEPYPESILAPFRTLDGAGLIALPFDMNPAVTYYRYDVMQEAGLPAEPEALARFMEEPDNWLHIAQTLKQRNQWSIAWGSDPLDIFSKNTSFFDSELSFAHNNEQIARAIELGRAIENQKLASMSNIFDKNNNSIQSEDTVMFHTGYWYRYMLEELAPEQSGNWRITRLPFNAYGWSGSSAVAIAAKSANKDAAWQAAEWLATGYSRYIEELLHADAGSPNAYFGGQKLEPLVRELILRMPAYTFTPLDEKANRIWREVWTEEKDDSSLTAQEVASLMEQRVMEELAPQIEVLQHYLQESRKAN</sequence>
<comment type="caution">
    <text evidence="1">The sequence shown here is derived from an EMBL/GenBank/DDBJ whole genome shotgun (WGS) entry which is preliminary data.</text>
</comment>
<keyword evidence="2" id="KW-1185">Reference proteome</keyword>
<evidence type="ECO:0000313" key="1">
    <source>
        <dbReference type="EMBL" id="GIQ69212.1"/>
    </source>
</evidence>
<dbReference type="Gene3D" id="3.40.190.10">
    <property type="entry name" value="Periplasmic binding protein-like II"/>
    <property type="match status" value="1"/>
</dbReference>
<proteinExistence type="predicted"/>
<dbReference type="PROSITE" id="PS51257">
    <property type="entry name" value="PROKAR_LIPOPROTEIN"/>
    <property type="match status" value="1"/>
</dbReference>
<dbReference type="PANTHER" id="PTHR43649">
    <property type="entry name" value="ARABINOSE-BINDING PROTEIN-RELATED"/>
    <property type="match status" value="1"/>
</dbReference>
<dbReference type="InterPro" id="IPR006059">
    <property type="entry name" value="SBP"/>
</dbReference>
<dbReference type="RefSeq" id="WP_213412018.1">
    <property type="nucleotide sequence ID" value="NZ_BOVK01000025.1"/>
</dbReference>
<evidence type="ECO:0008006" key="3">
    <source>
        <dbReference type="Google" id="ProtNLM"/>
    </source>
</evidence>
<protein>
    <recommendedName>
        <fullName evidence="3">Extracellular solute-binding protein</fullName>
    </recommendedName>
</protein>
<dbReference type="Proteomes" id="UP000677918">
    <property type="component" value="Unassembled WGS sequence"/>
</dbReference>
<reference evidence="1" key="1">
    <citation type="submission" date="2021-04" db="EMBL/GenBank/DDBJ databases">
        <title>Draft genome sequence of Xylanibacillus composti strain K13.</title>
        <authorList>
            <person name="Uke A."/>
            <person name="Chhe C."/>
            <person name="Baramee S."/>
            <person name="Kosugi A."/>
        </authorList>
    </citation>
    <scope>NUCLEOTIDE SEQUENCE</scope>
    <source>
        <strain evidence="1">K13</strain>
    </source>
</reference>
<gene>
    <name evidence="1" type="ORF">XYCOK13_20360</name>
</gene>
<dbReference type="PANTHER" id="PTHR43649:SF12">
    <property type="entry name" value="DIACETYLCHITOBIOSE BINDING PROTEIN DASA"/>
    <property type="match status" value="1"/>
</dbReference>
<dbReference type="AlphaFoldDB" id="A0A8J4H1H9"/>
<organism evidence="1 2">
    <name type="scientific">Xylanibacillus composti</name>
    <dbReference type="NCBI Taxonomy" id="1572762"/>
    <lineage>
        <taxon>Bacteria</taxon>
        <taxon>Bacillati</taxon>
        <taxon>Bacillota</taxon>
        <taxon>Bacilli</taxon>
        <taxon>Bacillales</taxon>
        <taxon>Paenibacillaceae</taxon>
        <taxon>Xylanibacillus</taxon>
    </lineage>
</organism>
<name>A0A8J4H1H9_9BACL</name>
<dbReference type="InterPro" id="IPR050490">
    <property type="entry name" value="Bact_solute-bd_prot1"/>
</dbReference>
<dbReference type="EMBL" id="BOVK01000025">
    <property type="protein sequence ID" value="GIQ69212.1"/>
    <property type="molecule type" value="Genomic_DNA"/>
</dbReference>
<dbReference type="SUPFAM" id="SSF53850">
    <property type="entry name" value="Periplasmic binding protein-like II"/>
    <property type="match status" value="1"/>
</dbReference>
<dbReference type="Pfam" id="PF01547">
    <property type="entry name" value="SBP_bac_1"/>
    <property type="match status" value="1"/>
</dbReference>
<accession>A0A8J4H1H9</accession>
<evidence type="ECO:0000313" key="2">
    <source>
        <dbReference type="Proteomes" id="UP000677918"/>
    </source>
</evidence>